<dbReference type="AlphaFoldDB" id="A0ABC8DD19"/>
<protein>
    <submittedName>
        <fullName evidence="1">DUF3237 family protein</fullName>
    </submittedName>
</protein>
<dbReference type="EMBL" id="CP030150">
    <property type="protein sequence ID" value="AWX73824.1"/>
    <property type="molecule type" value="Genomic_DNA"/>
</dbReference>
<organism evidence="1 2">
    <name type="scientific">Bacillus velezensis</name>
    <dbReference type="NCBI Taxonomy" id="492670"/>
    <lineage>
        <taxon>Bacteria</taxon>
        <taxon>Bacillati</taxon>
        <taxon>Bacillota</taxon>
        <taxon>Bacilli</taxon>
        <taxon>Bacillales</taxon>
        <taxon>Bacillaceae</taxon>
        <taxon>Bacillus</taxon>
        <taxon>Bacillus amyloliquefaciens group</taxon>
    </lineage>
</organism>
<dbReference type="Pfam" id="PF11578">
    <property type="entry name" value="DUF3237"/>
    <property type="match status" value="1"/>
</dbReference>
<reference evidence="1 2" key="1">
    <citation type="submission" date="2018-06" db="EMBL/GenBank/DDBJ databases">
        <title>Complete Genome Sequence of Bacillus velezensis DSYZ, a Plant Growth-Promoting Rhizobacterium with Antifungal Activity.</title>
        <authorList>
            <person name="Du B."/>
            <person name="Ding Y."/>
            <person name="Liu K."/>
            <person name="Yao L."/>
            <person name="Wang C."/>
            <person name="Li H."/>
            <person name="Liu H."/>
        </authorList>
    </citation>
    <scope>NUCLEOTIDE SEQUENCE [LARGE SCALE GENOMIC DNA]</scope>
    <source>
        <strain evidence="1 2">DSYZ</strain>
    </source>
</reference>
<gene>
    <name evidence="1" type="ORF">BVDSYZ_18125</name>
</gene>
<dbReference type="Gene3D" id="2.40.160.20">
    <property type="match status" value="1"/>
</dbReference>
<accession>A0ABC8DD19</accession>
<name>A0ABC8DD19_BACVE</name>
<sequence length="52" mass="6291">MNRIIDPEYVYFRTVPVFETSSEAYQHLQDRLFIGAAIRWPDDIRLDIYEVQ</sequence>
<evidence type="ECO:0000313" key="1">
    <source>
        <dbReference type="EMBL" id="AWX73824.1"/>
    </source>
</evidence>
<dbReference type="Proteomes" id="UP000250069">
    <property type="component" value="Chromosome"/>
</dbReference>
<evidence type="ECO:0000313" key="2">
    <source>
        <dbReference type="Proteomes" id="UP000250069"/>
    </source>
</evidence>
<proteinExistence type="predicted"/>